<dbReference type="Pfam" id="PF07730">
    <property type="entry name" value="HisKA_3"/>
    <property type="match status" value="1"/>
</dbReference>
<keyword evidence="2 8" id="KW-0418">Kinase</keyword>
<feature type="domain" description="Histidine kinase/HSP90-like ATPase" evidence="7">
    <location>
        <begin position="233"/>
        <end position="320"/>
    </location>
</feature>
<dbReference type="PANTHER" id="PTHR24421">
    <property type="entry name" value="NITRATE/NITRITE SENSOR PROTEIN NARX-RELATED"/>
    <property type="match status" value="1"/>
</dbReference>
<feature type="transmembrane region" description="Helical" evidence="6">
    <location>
        <begin position="95"/>
        <end position="112"/>
    </location>
</feature>
<dbReference type="GO" id="GO:0016020">
    <property type="term" value="C:membrane"/>
    <property type="evidence" value="ECO:0007669"/>
    <property type="project" value="InterPro"/>
</dbReference>
<protein>
    <submittedName>
        <fullName evidence="8">Sensor histidine kinase</fullName>
    </submittedName>
</protein>
<sequence>MLFWGSLLAFSLVYARTFLLDRPDDRWAYAGWLAGAGLWALGWWLYGPSSLSFLIYGASLIGWQRRGSVALLGAGINVLLMLVMIQVIHGELGDYLFTVFIPVAAYGNYAGYTSLAARRKLAQVQQEKERLAADAERERIARDLHDLLGHTLSVIVLKSELAGKLASVDPARAAEEIREVERISRGALQEVRSAVRGYRGSGFGAELARAKVALDAAGVKLEVMDSLPELPGMAEATAAMLLREAVTNIVRHAKASEVRVSLTRTPAGHTLIIHDNGIGGDAPEGTGLNSMRERLRAIGGTLERDGRQGTRLSAHFPAEERAAPTLAEGTLADRKVFS</sequence>
<evidence type="ECO:0000256" key="6">
    <source>
        <dbReference type="SAM" id="Phobius"/>
    </source>
</evidence>
<feature type="transmembrane region" description="Helical" evidence="6">
    <location>
        <begin position="31"/>
        <end position="57"/>
    </location>
</feature>
<dbReference type="InterPro" id="IPR036890">
    <property type="entry name" value="HATPase_C_sf"/>
</dbReference>
<keyword evidence="6" id="KW-1133">Transmembrane helix</keyword>
<evidence type="ECO:0000256" key="3">
    <source>
        <dbReference type="ARBA" id="ARBA00023012"/>
    </source>
</evidence>
<reference evidence="8 9" key="1">
    <citation type="submission" date="2018-09" db="EMBL/GenBank/DDBJ databases">
        <authorList>
            <person name="Zhu H."/>
        </authorList>
    </citation>
    <scope>NUCLEOTIDE SEQUENCE [LARGE SCALE GENOMIC DNA]</scope>
    <source>
        <strain evidence="8 9">K2S05-167</strain>
    </source>
</reference>
<keyword evidence="6" id="KW-0812">Transmembrane</keyword>
<dbReference type="Proteomes" id="UP000286287">
    <property type="component" value="Unassembled WGS sequence"/>
</dbReference>
<feature type="transmembrane region" description="Helical" evidence="6">
    <location>
        <begin position="69"/>
        <end position="89"/>
    </location>
</feature>
<keyword evidence="9" id="KW-1185">Reference proteome</keyword>
<dbReference type="InterPro" id="IPR003594">
    <property type="entry name" value="HATPase_dom"/>
</dbReference>
<proteinExistence type="predicted"/>
<dbReference type="OrthoDB" id="9797605at2"/>
<keyword evidence="1" id="KW-0808">Transferase</keyword>
<evidence type="ECO:0000256" key="5">
    <source>
        <dbReference type="SAM" id="MobiDB-lite"/>
    </source>
</evidence>
<dbReference type="Gene3D" id="3.30.565.10">
    <property type="entry name" value="Histidine kinase-like ATPase, C-terminal domain"/>
    <property type="match status" value="1"/>
</dbReference>
<evidence type="ECO:0000313" key="9">
    <source>
        <dbReference type="Proteomes" id="UP000286287"/>
    </source>
</evidence>
<feature type="region of interest" description="Disordered" evidence="5">
    <location>
        <begin position="301"/>
        <end position="338"/>
    </location>
</feature>
<dbReference type="SMART" id="SM00387">
    <property type="entry name" value="HATPase_c"/>
    <property type="match status" value="1"/>
</dbReference>
<dbReference type="Gene3D" id="1.20.5.1930">
    <property type="match status" value="1"/>
</dbReference>
<dbReference type="GO" id="GO:0000155">
    <property type="term" value="F:phosphorelay sensor kinase activity"/>
    <property type="evidence" value="ECO:0007669"/>
    <property type="project" value="InterPro"/>
</dbReference>
<accession>A0A418VCB9</accession>
<dbReference type="PANTHER" id="PTHR24421:SF63">
    <property type="entry name" value="SENSOR HISTIDINE KINASE DESK"/>
    <property type="match status" value="1"/>
</dbReference>
<dbReference type="CDD" id="cd16917">
    <property type="entry name" value="HATPase_UhpB-NarQ-NarX-like"/>
    <property type="match status" value="1"/>
</dbReference>
<evidence type="ECO:0000256" key="1">
    <source>
        <dbReference type="ARBA" id="ARBA00022679"/>
    </source>
</evidence>
<evidence type="ECO:0000259" key="7">
    <source>
        <dbReference type="SMART" id="SM00387"/>
    </source>
</evidence>
<dbReference type="AlphaFoldDB" id="A0A418VCB9"/>
<gene>
    <name evidence="8" type="ORF">D3875_14725</name>
</gene>
<evidence type="ECO:0000313" key="8">
    <source>
        <dbReference type="EMBL" id="RJF73784.1"/>
    </source>
</evidence>
<dbReference type="EMBL" id="QYUJ01000014">
    <property type="protein sequence ID" value="RJF73784.1"/>
    <property type="molecule type" value="Genomic_DNA"/>
</dbReference>
<dbReference type="GO" id="GO:0046983">
    <property type="term" value="F:protein dimerization activity"/>
    <property type="evidence" value="ECO:0007669"/>
    <property type="project" value="InterPro"/>
</dbReference>
<keyword evidence="4" id="KW-0175">Coiled coil</keyword>
<evidence type="ECO:0000256" key="2">
    <source>
        <dbReference type="ARBA" id="ARBA00022777"/>
    </source>
</evidence>
<dbReference type="Pfam" id="PF02518">
    <property type="entry name" value="HATPase_c"/>
    <property type="match status" value="1"/>
</dbReference>
<keyword evidence="3" id="KW-0902">Two-component regulatory system</keyword>
<dbReference type="InterPro" id="IPR050482">
    <property type="entry name" value="Sensor_HK_TwoCompSys"/>
</dbReference>
<comment type="caution">
    <text evidence="8">The sequence shown here is derived from an EMBL/GenBank/DDBJ whole genome shotgun (WGS) entry which is preliminary data.</text>
</comment>
<feature type="coiled-coil region" evidence="4">
    <location>
        <begin position="114"/>
        <end position="141"/>
    </location>
</feature>
<keyword evidence="6" id="KW-0472">Membrane</keyword>
<dbReference type="SUPFAM" id="SSF55874">
    <property type="entry name" value="ATPase domain of HSP90 chaperone/DNA topoisomerase II/histidine kinase"/>
    <property type="match status" value="1"/>
</dbReference>
<name>A0A418VCB9_9DEIO</name>
<evidence type="ECO:0000256" key="4">
    <source>
        <dbReference type="SAM" id="Coils"/>
    </source>
</evidence>
<organism evidence="8 9">
    <name type="scientific">Deinococcus cavernae</name>
    <dbReference type="NCBI Taxonomy" id="2320857"/>
    <lineage>
        <taxon>Bacteria</taxon>
        <taxon>Thermotogati</taxon>
        <taxon>Deinococcota</taxon>
        <taxon>Deinococci</taxon>
        <taxon>Deinococcales</taxon>
        <taxon>Deinococcaceae</taxon>
        <taxon>Deinococcus</taxon>
    </lineage>
</organism>
<dbReference type="InterPro" id="IPR011712">
    <property type="entry name" value="Sig_transdc_His_kin_sub3_dim/P"/>
</dbReference>